<dbReference type="EMBL" id="WMBB01000019">
    <property type="protein sequence ID" value="MTE17058.1"/>
    <property type="molecule type" value="Genomic_DNA"/>
</dbReference>
<evidence type="ECO:0000256" key="2">
    <source>
        <dbReference type="SAM" id="SignalP"/>
    </source>
</evidence>
<name>A0A6I3L6R6_9NOCA</name>
<gene>
    <name evidence="3" type="ORF">GLP40_30505</name>
</gene>
<comment type="caution">
    <text evidence="3">The sequence shown here is derived from an EMBL/GenBank/DDBJ whole genome shotgun (WGS) entry which is preliminary data.</text>
</comment>
<sequence length="206" mass="20670">MSTTIARTKPAVLAPVTAFAALTIAYVAANARTPHPDASGQDVLAYTTAHAGLINAGALLLLLSAAPLAIAAGLIQRVLRGPSLTTIGAALAAGGLTFSALFAWTGGRLTDSAAPALARALADLGYLSGGPAYAAGFGLLALGIAIPAMLDRKLPAWLIWCGFGIAAVAALSTLALVISGFGFLLPVVRFAGSLWLIAVAVVLSRR</sequence>
<proteinExistence type="predicted"/>
<feature type="transmembrane region" description="Helical" evidence="1">
    <location>
        <begin position="87"/>
        <end position="106"/>
    </location>
</feature>
<evidence type="ECO:0000313" key="4">
    <source>
        <dbReference type="Proteomes" id="UP000432464"/>
    </source>
</evidence>
<feature type="transmembrane region" description="Helical" evidence="1">
    <location>
        <begin position="53"/>
        <end position="75"/>
    </location>
</feature>
<keyword evidence="1" id="KW-0812">Transmembrane</keyword>
<keyword evidence="2" id="KW-0732">Signal</keyword>
<feature type="transmembrane region" description="Helical" evidence="1">
    <location>
        <begin position="126"/>
        <end position="150"/>
    </location>
</feature>
<dbReference type="AlphaFoldDB" id="A0A6I3L6R6"/>
<evidence type="ECO:0000256" key="1">
    <source>
        <dbReference type="SAM" id="Phobius"/>
    </source>
</evidence>
<feature type="transmembrane region" description="Helical" evidence="1">
    <location>
        <begin position="157"/>
        <end position="177"/>
    </location>
</feature>
<keyword evidence="1" id="KW-0472">Membrane</keyword>
<dbReference type="RefSeq" id="WP_154791482.1">
    <property type="nucleotide sequence ID" value="NZ_WMBB01000019.1"/>
</dbReference>
<feature type="chain" id="PRO_5026088115" evidence="2">
    <location>
        <begin position="21"/>
        <end position="206"/>
    </location>
</feature>
<protein>
    <submittedName>
        <fullName evidence="3">DUF4386 domain-containing protein</fullName>
    </submittedName>
</protein>
<accession>A0A6I3L6R6</accession>
<keyword evidence="1" id="KW-1133">Transmembrane helix</keyword>
<reference evidence="3 4" key="1">
    <citation type="submission" date="2019-11" db="EMBL/GenBank/DDBJ databases">
        <title>Nocardia sp. nov. CT2-14 isolated from soil.</title>
        <authorList>
            <person name="Kanchanasin P."/>
            <person name="Tanasupawat S."/>
            <person name="Yuki M."/>
            <person name="Kudo T."/>
        </authorList>
    </citation>
    <scope>NUCLEOTIDE SEQUENCE [LARGE SCALE GENOMIC DNA]</scope>
    <source>
        <strain evidence="3 4">CT2-14</strain>
    </source>
</reference>
<keyword evidence="4" id="KW-1185">Reference proteome</keyword>
<feature type="signal peptide" evidence="2">
    <location>
        <begin position="1"/>
        <end position="20"/>
    </location>
</feature>
<dbReference type="Proteomes" id="UP000432464">
    <property type="component" value="Unassembled WGS sequence"/>
</dbReference>
<evidence type="ECO:0000313" key="3">
    <source>
        <dbReference type="EMBL" id="MTE17058.1"/>
    </source>
</evidence>
<organism evidence="3 4">
    <name type="scientific">Nocardia aurantiaca</name>
    <dbReference type="NCBI Taxonomy" id="2675850"/>
    <lineage>
        <taxon>Bacteria</taxon>
        <taxon>Bacillati</taxon>
        <taxon>Actinomycetota</taxon>
        <taxon>Actinomycetes</taxon>
        <taxon>Mycobacteriales</taxon>
        <taxon>Nocardiaceae</taxon>
        <taxon>Nocardia</taxon>
    </lineage>
</organism>
<feature type="transmembrane region" description="Helical" evidence="1">
    <location>
        <begin position="183"/>
        <end position="203"/>
    </location>
</feature>